<dbReference type="Proteomes" id="UP000031737">
    <property type="component" value="Unassembled WGS sequence"/>
</dbReference>
<dbReference type="EMBL" id="AUPL01005771">
    <property type="protein sequence ID" value="ESL06553.1"/>
    <property type="molecule type" value="Genomic_DNA"/>
</dbReference>
<dbReference type="Pfam" id="PF16897">
    <property type="entry name" value="MMR_HSR1_Xtn"/>
    <property type="match status" value="1"/>
</dbReference>
<dbReference type="Pfam" id="PF02824">
    <property type="entry name" value="TGS"/>
    <property type="match status" value="1"/>
</dbReference>
<dbReference type="InterPro" id="IPR006074">
    <property type="entry name" value="GTP1-OBG_CS"/>
</dbReference>
<dbReference type="PROSITE" id="PS51880">
    <property type="entry name" value="TGS"/>
    <property type="match status" value="1"/>
</dbReference>
<comment type="caution">
    <text evidence="6">The sequence shown here is derived from an EMBL/GenBank/DDBJ whole genome shotgun (WGS) entry which is preliminary data.</text>
</comment>
<dbReference type="FunFam" id="3.10.20.30:FF:000003">
    <property type="entry name" value="Developmentally-regulated GTP-binding protein 1"/>
    <property type="match status" value="1"/>
</dbReference>
<evidence type="ECO:0000313" key="6">
    <source>
        <dbReference type="EMBL" id="ESL06553.1"/>
    </source>
</evidence>
<dbReference type="InterPro" id="IPR045001">
    <property type="entry name" value="DRG"/>
</dbReference>
<keyword evidence="1" id="KW-0547">Nucleotide-binding</keyword>
<evidence type="ECO:0000256" key="3">
    <source>
        <dbReference type="SAM" id="SignalP"/>
    </source>
</evidence>
<evidence type="ECO:0000259" key="4">
    <source>
        <dbReference type="PROSITE" id="PS51710"/>
    </source>
</evidence>
<dbReference type="PRINTS" id="PR00326">
    <property type="entry name" value="GTP1OBG"/>
</dbReference>
<proteinExistence type="predicted"/>
<gene>
    <name evidence="6" type="ORF">TRSC58_05771</name>
</gene>
<dbReference type="Gene3D" id="6.10.140.1070">
    <property type="match status" value="2"/>
</dbReference>
<sequence>MPLLCCRKYVFCLFFFFFCSGWVGGNHQTRKRVASGVIYLFYGRMGLLERRKAIEEEISRTQKNKKTEYHIGRLKGQLARIKTEMLENASRAAGARGGDGFEVRKSGDVRCALVGFPSVGKSSLLSRVTATTSEAAGYEFTTLTCIPGKLMYKGTEIQILDLPGIIEGAAEGKGRGRQVIATARTADIIILMLDASKAEAQRSKIEAELETVGIRLNQTFPNVTFKKKASCSMNAISFTSTVKLTQGMSEALAKEILKDYGIHNAEVVIREDITIDQFIDVIEGNRRYMPCLYVYNKIDTITMEEMDRLSRLPHAVVLSLQWDLNVEEVIEEIWEHLNIIRIYTKKHGAHPDFTKPFVVKRNADVEHICKRIHKDIVSRFKYALVWGTSTKHQPQRVGIGHRLEDEDVLQIMLKTSNE</sequence>
<feature type="domain" description="TGS" evidence="5">
    <location>
        <begin position="338"/>
        <end position="413"/>
    </location>
</feature>
<dbReference type="GO" id="GO:0005525">
    <property type="term" value="F:GTP binding"/>
    <property type="evidence" value="ECO:0007669"/>
    <property type="project" value="UniProtKB-KW"/>
</dbReference>
<dbReference type="PROSITE" id="PS00905">
    <property type="entry name" value="GTP1_OBG"/>
    <property type="match status" value="1"/>
</dbReference>
<evidence type="ECO:0000313" key="7">
    <source>
        <dbReference type="Proteomes" id="UP000031737"/>
    </source>
</evidence>
<name>A0A061IU14_TRYRA</name>
<dbReference type="InterPro" id="IPR031167">
    <property type="entry name" value="G_OBG"/>
</dbReference>
<dbReference type="CDD" id="cd01896">
    <property type="entry name" value="DRG"/>
    <property type="match status" value="1"/>
</dbReference>
<dbReference type="PANTHER" id="PTHR43127">
    <property type="entry name" value="DEVELOPMENTALLY-REGULATED GTP-BINDING PROTEIN 2"/>
    <property type="match status" value="1"/>
</dbReference>
<protein>
    <submittedName>
        <fullName evidence="6">GTP-binding protein</fullName>
    </submittedName>
</protein>
<dbReference type="InterPro" id="IPR012675">
    <property type="entry name" value="Beta-grasp_dom_sf"/>
</dbReference>
<dbReference type="VEuPathDB" id="TriTrypDB:TRSC58_05771"/>
<dbReference type="InterPro" id="IPR031662">
    <property type="entry name" value="GTP-binding_2"/>
</dbReference>
<dbReference type="InterPro" id="IPR027417">
    <property type="entry name" value="P-loop_NTPase"/>
</dbReference>
<evidence type="ECO:0000259" key="5">
    <source>
        <dbReference type="PROSITE" id="PS51880"/>
    </source>
</evidence>
<keyword evidence="7" id="KW-1185">Reference proteome</keyword>
<dbReference type="AlphaFoldDB" id="A0A061IU14"/>
<dbReference type="NCBIfam" id="TIGR00231">
    <property type="entry name" value="small_GTP"/>
    <property type="match status" value="1"/>
</dbReference>
<dbReference type="SUPFAM" id="SSF52540">
    <property type="entry name" value="P-loop containing nucleoside triphosphate hydrolases"/>
    <property type="match status" value="1"/>
</dbReference>
<dbReference type="InterPro" id="IPR005225">
    <property type="entry name" value="Small_GTP-bd"/>
</dbReference>
<reference evidence="6 7" key="1">
    <citation type="submission" date="2013-07" db="EMBL/GenBank/DDBJ databases">
        <authorList>
            <person name="Stoco P.H."/>
            <person name="Wagner G."/>
            <person name="Gerber A."/>
            <person name="Zaha A."/>
            <person name="Thompson C."/>
            <person name="Bartholomeu D.C."/>
            <person name="Luckemeyer D.D."/>
            <person name="Bahia D."/>
            <person name="Loreto E."/>
            <person name="Prestes E.B."/>
            <person name="Lima F.M."/>
            <person name="Rodrigues-Luiz G."/>
            <person name="Vallejo G.A."/>
            <person name="Filho J.F."/>
            <person name="Monteiro K.M."/>
            <person name="Tyler K.M."/>
            <person name="de Almeida L.G."/>
            <person name="Ortiz M.F."/>
            <person name="Siervo M.A."/>
            <person name="de Moraes M.H."/>
            <person name="Cunha O.L."/>
            <person name="Mendonca-Neto R."/>
            <person name="Silva R."/>
            <person name="Teixeira S.M."/>
            <person name="Murta S.M."/>
            <person name="Sincero T.C."/>
            <person name="Mendes T.A."/>
            <person name="Urmenyi T.P."/>
            <person name="Silva V.G."/>
            <person name="da Rocha W.D."/>
            <person name="Andersson B."/>
            <person name="Romanha A.J."/>
            <person name="Steindel M."/>
            <person name="de Vasconcelos A.T."/>
            <person name="Grisard E.C."/>
        </authorList>
    </citation>
    <scope>NUCLEOTIDE SEQUENCE [LARGE SCALE GENOMIC DNA]</scope>
    <source>
        <strain evidence="6 7">SC58</strain>
    </source>
</reference>
<feature type="chain" id="PRO_5001601230" evidence="3">
    <location>
        <begin position="26"/>
        <end position="418"/>
    </location>
</feature>
<dbReference type="FunFam" id="3.40.50.300:FF:001436">
    <property type="entry name" value="Developmentally-regulated GTP-binding protein"/>
    <property type="match status" value="1"/>
</dbReference>
<dbReference type="PROSITE" id="PS51710">
    <property type="entry name" value="G_OBG"/>
    <property type="match status" value="1"/>
</dbReference>
<keyword evidence="3" id="KW-0732">Signal</keyword>
<keyword evidence="2" id="KW-0342">GTP-binding</keyword>
<dbReference type="OrthoDB" id="1708588at2759"/>
<feature type="signal peptide" evidence="3">
    <location>
        <begin position="1"/>
        <end position="25"/>
    </location>
</feature>
<organism evidence="6 7">
    <name type="scientific">Trypanosoma rangeli SC58</name>
    <dbReference type="NCBI Taxonomy" id="429131"/>
    <lineage>
        <taxon>Eukaryota</taxon>
        <taxon>Discoba</taxon>
        <taxon>Euglenozoa</taxon>
        <taxon>Kinetoplastea</taxon>
        <taxon>Metakinetoplastina</taxon>
        <taxon>Trypanosomatida</taxon>
        <taxon>Trypanosomatidae</taxon>
        <taxon>Trypanosoma</taxon>
        <taxon>Herpetosoma</taxon>
    </lineage>
</organism>
<dbReference type="GO" id="GO:0003924">
    <property type="term" value="F:GTPase activity"/>
    <property type="evidence" value="ECO:0007669"/>
    <property type="project" value="InterPro"/>
</dbReference>
<dbReference type="InterPro" id="IPR012676">
    <property type="entry name" value="TGS-like"/>
</dbReference>
<dbReference type="Gene3D" id="3.10.20.30">
    <property type="match status" value="1"/>
</dbReference>
<evidence type="ECO:0000256" key="1">
    <source>
        <dbReference type="ARBA" id="ARBA00022741"/>
    </source>
</evidence>
<dbReference type="InterPro" id="IPR006073">
    <property type="entry name" value="GTP-bd"/>
</dbReference>
<evidence type="ECO:0000256" key="2">
    <source>
        <dbReference type="ARBA" id="ARBA00023134"/>
    </source>
</evidence>
<accession>A0A061IU14</accession>
<dbReference type="Pfam" id="PF01926">
    <property type="entry name" value="MMR_HSR1"/>
    <property type="match status" value="1"/>
</dbReference>
<dbReference type="InterPro" id="IPR004095">
    <property type="entry name" value="TGS"/>
</dbReference>
<feature type="domain" description="OBG-type G" evidence="4">
    <location>
        <begin position="109"/>
        <end position="338"/>
    </location>
</feature>
<dbReference type="SUPFAM" id="SSF81271">
    <property type="entry name" value="TGS-like"/>
    <property type="match status" value="1"/>
</dbReference>